<evidence type="ECO:0000313" key="4">
    <source>
        <dbReference type="Proteomes" id="UP000290174"/>
    </source>
</evidence>
<dbReference type="Gene3D" id="3.40.350.10">
    <property type="entry name" value="Creatinase/prolidase N-terminal domain"/>
    <property type="match status" value="1"/>
</dbReference>
<dbReference type="CDD" id="cd01066">
    <property type="entry name" value="APP_MetAP"/>
    <property type="match status" value="1"/>
</dbReference>
<dbReference type="InterPro" id="IPR029149">
    <property type="entry name" value="Creatin/AminoP/Spt16_N"/>
</dbReference>
<gene>
    <name evidence="3" type="ORF">EAS61_41815</name>
</gene>
<dbReference type="PANTHER" id="PTHR46112:SF2">
    <property type="entry name" value="XAA-PRO AMINOPEPTIDASE P-RELATED"/>
    <property type="match status" value="1"/>
</dbReference>
<dbReference type="InterPro" id="IPR050659">
    <property type="entry name" value="Peptidase_M24B"/>
</dbReference>
<dbReference type="AlphaFoldDB" id="A0A4Q0Q424"/>
<dbReference type="InterPro" id="IPR000587">
    <property type="entry name" value="Creatinase_N"/>
</dbReference>
<dbReference type="Pfam" id="PF01321">
    <property type="entry name" value="Creatinase_N"/>
    <property type="match status" value="1"/>
</dbReference>
<accession>A0A4Q0Q424</accession>
<dbReference type="InterPro" id="IPR000994">
    <property type="entry name" value="Pept_M24"/>
</dbReference>
<protein>
    <submittedName>
        <fullName evidence="3">Aminopeptidase P family protein</fullName>
    </submittedName>
</protein>
<comment type="caution">
    <text evidence="3">The sequence shown here is derived from an EMBL/GenBank/DDBJ whole genome shotgun (WGS) entry which is preliminary data.</text>
</comment>
<dbReference type="PRINTS" id="PR00599">
    <property type="entry name" value="MAPEPTIDASE"/>
</dbReference>
<organism evidence="3 4">
    <name type="scientific">Bradyrhizobium zhanjiangense</name>
    <dbReference type="NCBI Taxonomy" id="1325107"/>
    <lineage>
        <taxon>Bacteria</taxon>
        <taxon>Pseudomonadati</taxon>
        <taxon>Pseudomonadota</taxon>
        <taxon>Alphaproteobacteria</taxon>
        <taxon>Hyphomicrobiales</taxon>
        <taxon>Nitrobacteraceae</taxon>
        <taxon>Bradyrhizobium</taxon>
    </lineage>
</organism>
<dbReference type="Proteomes" id="UP000290174">
    <property type="component" value="Unassembled WGS sequence"/>
</dbReference>
<dbReference type="GO" id="GO:0008235">
    <property type="term" value="F:metalloexopeptidase activity"/>
    <property type="evidence" value="ECO:0007669"/>
    <property type="project" value="UniProtKB-ARBA"/>
</dbReference>
<evidence type="ECO:0000259" key="1">
    <source>
        <dbReference type="Pfam" id="PF00557"/>
    </source>
</evidence>
<dbReference type="SUPFAM" id="SSF55920">
    <property type="entry name" value="Creatinase/aminopeptidase"/>
    <property type="match status" value="1"/>
</dbReference>
<dbReference type="Gene3D" id="3.90.230.10">
    <property type="entry name" value="Creatinase/methionine aminopeptidase superfamily"/>
    <property type="match status" value="1"/>
</dbReference>
<dbReference type="PANTHER" id="PTHR46112">
    <property type="entry name" value="AMINOPEPTIDASE"/>
    <property type="match status" value="1"/>
</dbReference>
<dbReference type="InterPro" id="IPR001714">
    <property type="entry name" value="Pept_M24_MAP"/>
</dbReference>
<keyword evidence="3" id="KW-0645">Protease</keyword>
<feature type="domain" description="Peptidase M24" evidence="1">
    <location>
        <begin position="179"/>
        <end position="387"/>
    </location>
</feature>
<feature type="domain" description="Creatinase N-terminal" evidence="2">
    <location>
        <begin position="26"/>
        <end position="172"/>
    </location>
</feature>
<name>A0A4Q0Q424_9BRAD</name>
<dbReference type="SUPFAM" id="SSF53092">
    <property type="entry name" value="Creatinase/prolidase N-terminal domain"/>
    <property type="match status" value="1"/>
</dbReference>
<dbReference type="Pfam" id="PF00557">
    <property type="entry name" value="Peptidase_M24"/>
    <property type="match status" value="1"/>
</dbReference>
<dbReference type="GO" id="GO:0004177">
    <property type="term" value="F:aminopeptidase activity"/>
    <property type="evidence" value="ECO:0007669"/>
    <property type="project" value="UniProtKB-KW"/>
</dbReference>
<dbReference type="EMBL" id="RKMK01000114">
    <property type="protein sequence ID" value="RXG83575.1"/>
    <property type="molecule type" value="Genomic_DNA"/>
</dbReference>
<keyword evidence="3" id="KW-0378">Hydrolase</keyword>
<sequence>MSKIGRLSGNSTDIDWEFSGPEYRRRVEKARKLMRNAGMSCMLLTGDKNVRYMAGESSTLLTISNARPRYVILPLEKEPIAVWPSVFVMGLQRRSWISDIRSWPSPRPGDEGVTLVIEALRECLTSGDRVGVEIGPESRLGMSFNDFIRIRDELAPTEFVDAGRLMQTLRMVKSTEEVERMRRACSIVGEAFEWLPNVLRPGISEYDVHDVLNRKILELGAGTVDYLVPTSGSDTYDQCTTGPSRRVLGKGDVLYVDVGATWRGYFCDCNRNWAIGRPSQEVADAYRRAYDATQIAIDSLKPGQTAADLYRTLARAANRGMVGDPPSGRMGHGVGMEITEPPSLSTQDQTVLEPGMVLAIEPGLYLPDSKEGHRRRMLHEENVVVTEDGCELLTRRASPTLIEV</sequence>
<proteinExistence type="predicted"/>
<keyword evidence="3" id="KW-0031">Aminopeptidase</keyword>
<evidence type="ECO:0000259" key="2">
    <source>
        <dbReference type="Pfam" id="PF01321"/>
    </source>
</evidence>
<evidence type="ECO:0000313" key="3">
    <source>
        <dbReference type="EMBL" id="RXG83575.1"/>
    </source>
</evidence>
<dbReference type="InterPro" id="IPR036005">
    <property type="entry name" value="Creatinase/aminopeptidase-like"/>
</dbReference>
<dbReference type="RefSeq" id="WP_128957384.1">
    <property type="nucleotide sequence ID" value="NZ_RKMK01000114.1"/>
</dbReference>
<reference evidence="3 4" key="1">
    <citation type="submission" date="2018-11" db="EMBL/GenBank/DDBJ databases">
        <title>Bradyrhizobium sp. nov., isolated from effective nodules of peanut in China.</title>
        <authorList>
            <person name="Li Y."/>
        </authorList>
    </citation>
    <scope>NUCLEOTIDE SEQUENCE [LARGE SCALE GENOMIC DNA]</scope>
    <source>
        <strain evidence="3 4">CCBAU 51770</strain>
    </source>
</reference>